<reference evidence="2" key="2">
    <citation type="submission" date="2012-09" db="EMBL/GenBank/DDBJ databases">
        <title>The complete sequence of Psychroflexus torquis an extreme psychrophile from sea-ice that is stimulated by light.</title>
        <authorList>
            <person name="Feng S."/>
            <person name="Powell S.M."/>
            <person name="Bowman J.P."/>
        </authorList>
    </citation>
    <scope>NUCLEOTIDE SEQUENCE [LARGE SCALE GENOMIC DNA]</scope>
    <source>
        <strain evidence="2">ATCC 700755</strain>
    </source>
</reference>
<dbReference type="OrthoDB" id="9790710at2"/>
<dbReference type="RefSeq" id="WP_015024092.1">
    <property type="nucleotide sequence ID" value="NC_018721.1"/>
</dbReference>
<dbReference type="GO" id="GO:0016757">
    <property type="term" value="F:glycosyltransferase activity"/>
    <property type="evidence" value="ECO:0007669"/>
    <property type="project" value="UniProtKB-KW"/>
</dbReference>
<accession>K4ISS2</accession>
<evidence type="ECO:0000313" key="3">
    <source>
        <dbReference type="Proteomes" id="UP000008514"/>
    </source>
</evidence>
<proteinExistence type="predicted"/>
<dbReference type="Pfam" id="PF00534">
    <property type="entry name" value="Glycos_transf_1"/>
    <property type="match status" value="1"/>
</dbReference>
<dbReference type="EMBL" id="CP003879">
    <property type="protein sequence ID" value="AFU68495.1"/>
    <property type="molecule type" value="Genomic_DNA"/>
</dbReference>
<evidence type="ECO:0000313" key="2">
    <source>
        <dbReference type="EMBL" id="AFU68495.1"/>
    </source>
</evidence>
<dbReference type="InterPro" id="IPR050194">
    <property type="entry name" value="Glycosyltransferase_grp1"/>
</dbReference>
<organism evidence="2 3">
    <name type="scientific">Psychroflexus torquis (strain ATCC 700755 / CIP 106069 / ACAM 623)</name>
    <dbReference type="NCBI Taxonomy" id="313595"/>
    <lineage>
        <taxon>Bacteria</taxon>
        <taxon>Pseudomonadati</taxon>
        <taxon>Bacteroidota</taxon>
        <taxon>Flavobacteriia</taxon>
        <taxon>Flavobacteriales</taxon>
        <taxon>Flavobacteriaceae</taxon>
        <taxon>Psychroflexus</taxon>
    </lineage>
</organism>
<keyword evidence="3" id="KW-1185">Reference proteome</keyword>
<dbReference type="eggNOG" id="COG0438">
    <property type="taxonomic scope" value="Bacteria"/>
</dbReference>
<dbReference type="STRING" id="313595.P700755_001628"/>
<dbReference type="PANTHER" id="PTHR45947">
    <property type="entry name" value="SULFOQUINOVOSYL TRANSFERASE SQD2"/>
    <property type="match status" value="1"/>
</dbReference>
<sequence>MNIALFLTQKLDPNAGGVQRSSSKLAKIFQSNQHYSIIISVGNHATAQEDFEGITLYYINIKDENQLKIILEKEAVDFIINQKGYSLSLTKLLLKNKPLKTKMINTLRINPLNFYGNHKDIIKELFKSKKIDFLNIFLTRKFILGYHILKQNIELRFIVKNTDAFVMLSERFKPELFFLAPSLKKFDAKIFGIGNPFQRPKLDIATLDKENIVLFVGRLNVPQKRVDLLLQIWKKLHGEIPDWKFWVVGHGEERNKMEAFCKAHKLDRVIFFGKDNPNEYYKRAKIFHMTSAYEGFGNVLVEAQSFGCVPVLFNSYAAALDIVIHNENGILVTPFNIDKYVEETKDLIMNSSKLNQLAVNGYEHVTKFSYEESYKKWDRIFKT</sequence>
<feature type="domain" description="Glycosyl transferase family 1" evidence="1">
    <location>
        <begin position="208"/>
        <end position="363"/>
    </location>
</feature>
<dbReference type="SUPFAM" id="SSF53756">
    <property type="entry name" value="UDP-Glycosyltransferase/glycogen phosphorylase"/>
    <property type="match status" value="1"/>
</dbReference>
<dbReference type="Gene3D" id="3.40.50.2000">
    <property type="entry name" value="Glycogen Phosphorylase B"/>
    <property type="match status" value="2"/>
</dbReference>
<dbReference type="PANTHER" id="PTHR45947:SF3">
    <property type="entry name" value="SULFOQUINOVOSYL TRANSFERASE SQD2"/>
    <property type="match status" value="1"/>
</dbReference>
<name>K4ISS2_PSYTT</name>
<evidence type="ECO:0000259" key="1">
    <source>
        <dbReference type="Pfam" id="PF00534"/>
    </source>
</evidence>
<dbReference type="Proteomes" id="UP000008514">
    <property type="component" value="Chromosome"/>
</dbReference>
<dbReference type="HOGENOM" id="CLU_009583_0_0_10"/>
<reference evidence="2" key="1">
    <citation type="submission" date="2006-03" db="EMBL/GenBank/DDBJ databases">
        <authorList>
            <person name="Bowman J."/>
            <person name="Ferriera S."/>
            <person name="Johnson J."/>
            <person name="Kravitz S."/>
            <person name="Halpern A."/>
            <person name="Remington K."/>
            <person name="Beeson K."/>
            <person name="Tran B."/>
            <person name="Rogers Y.-H."/>
            <person name="Friedman R."/>
            <person name="Venter J.C."/>
        </authorList>
    </citation>
    <scope>NUCLEOTIDE SEQUENCE [LARGE SCALE GENOMIC DNA]</scope>
    <source>
        <strain evidence="2">ATCC 700755</strain>
    </source>
</reference>
<keyword evidence="2" id="KW-0808">Transferase</keyword>
<gene>
    <name evidence="2" type="ordered locus">P700755_001628</name>
</gene>
<dbReference type="KEGG" id="ptq:P700755_001628"/>
<dbReference type="InterPro" id="IPR001296">
    <property type="entry name" value="Glyco_trans_1"/>
</dbReference>
<keyword evidence="2" id="KW-0328">Glycosyltransferase</keyword>
<dbReference type="AlphaFoldDB" id="K4ISS2"/>
<protein>
    <submittedName>
        <fullName evidence="2">Galactosyltransferase</fullName>
    </submittedName>
</protein>